<evidence type="ECO:0000256" key="4">
    <source>
        <dbReference type="ARBA" id="ARBA00022679"/>
    </source>
</evidence>
<feature type="transmembrane region" description="Helical" evidence="10">
    <location>
        <begin position="94"/>
        <end position="115"/>
    </location>
</feature>
<keyword evidence="5" id="KW-0547">Nucleotide-binding</keyword>
<keyword evidence="8" id="KW-0902">Two-component regulatory system</keyword>
<dbReference type="Gene3D" id="1.10.287.130">
    <property type="match status" value="1"/>
</dbReference>
<dbReference type="InterPro" id="IPR005467">
    <property type="entry name" value="His_kinase_dom"/>
</dbReference>
<proteinExistence type="predicted"/>
<evidence type="ECO:0000313" key="14">
    <source>
        <dbReference type="Proteomes" id="UP000449710"/>
    </source>
</evidence>
<evidence type="ECO:0000256" key="5">
    <source>
        <dbReference type="ARBA" id="ARBA00022741"/>
    </source>
</evidence>
<reference evidence="13 14" key="1">
    <citation type="submission" date="2019-04" db="EMBL/GenBank/DDBJ databases">
        <title>Isachenkonia alkalipeptolytica gen. nov. sp. nov. a new anaerobic, alkiliphilic organothrophic bacterium capable to reduce synthesized ferrihydrite isolated from a soda lake.</title>
        <authorList>
            <person name="Toshchakov S.V."/>
            <person name="Zavarzina D.G."/>
            <person name="Zhilina T.N."/>
            <person name="Kostrikina N.A."/>
            <person name="Kublanov I.V."/>
        </authorList>
    </citation>
    <scope>NUCLEOTIDE SEQUENCE [LARGE SCALE GENOMIC DNA]</scope>
    <source>
        <strain evidence="13 14">Z-1701</strain>
    </source>
</reference>
<dbReference type="PANTHER" id="PTHR43065">
    <property type="entry name" value="SENSOR HISTIDINE KINASE"/>
    <property type="match status" value="1"/>
</dbReference>
<dbReference type="SMART" id="SM00388">
    <property type="entry name" value="HisKA"/>
    <property type="match status" value="1"/>
</dbReference>
<dbReference type="PANTHER" id="PTHR43065:SF10">
    <property type="entry name" value="PEROXIDE STRESS-ACTIVATED HISTIDINE KINASE MAK3"/>
    <property type="match status" value="1"/>
</dbReference>
<keyword evidence="10" id="KW-1133">Transmembrane helix</keyword>
<evidence type="ECO:0000256" key="3">
    <source>
        <dbReference type="ARBA" id="ARBA00022553"/>
    </source>
</evidence>
<keyword evidence="7" id="KW-0067">ATP-binding</keyword>
<dbReference type="GO" id="GO:0000155">
    <property type="term" value="F:phosphorelay sensor kinase activity"/>
    <property type="evidence" value="ECO:0007669"/>
    <property type="project" value="InterPro"/>
</dbReference>
<dbReference type="Pfam" id="PF02518">
    <property type="entry name" value="HATPase_c"/>
    <property type="match status" value="1"/>
</dbReference>
<dbReference type="InterPro" id="IPR003594">
    <property type="entry name" value="HATPase_dom"/>
</dbReference>
<dbReference type="NCBIfam" id="TIGR00229">
    <property type="entry name" value="sensory_box"/>
    <property type="match status" value="1"/>
</dbReference>
<dbReference type="InterPro" id="IPR036890">
    <property type="entry name" value="HATPase_C_sf"/>
</dbReference>
<keyword evidence="10" id="KW-0812">Transmembrane</keyword>
<dbReference type="Gene3D" id="3.30.565.10">
    <property type="entry name" value="Histidine kinase-like ATPase, C-terminal domain"/>
    <property type="match status" value="1"/>
</dbReference>
<evidence type="ECO:0000256" key="10">
    <source>
        <dbReference type="SAM" id="Phobius"/>
    </source>
</evidence>
<keyword evidence="3" id="KW-0597">Phosphoprotein</keyword>
<feature type="domain" description="Histidine kinase" evidence="11">
    <location>
        <begin position="265"/>
        <end position="517"/>
    </location>
</feature>
<dbReference type="InterPro" id="IPR004358">
    <property type="entry name" value="Sig_transdc_His_kin-like_C"/>
</dbReference>
<evidence type="ECO:0000256" key="7">
    <source>
        <dbReference type="ARBA" id="ARBA00022840"/>
    </source>
</evidence>
<name>A0AA43XM26_9CLOT</name>
<organism evidence="13 14">
    <name type="scientific">Isachenkonia alkalipeptolytica</name>
    <dbReference type="NCBI Taxonomy" id="2565777"/>
    <lineage>
        <taxon>Bacteria</taxon>
        <taxon>Bacillati</taxon>
        <taxon>Bacillota</taxon>
        <taxon>Clostridia</taxon>
        <taxon>Eubacteriales</taxon>
        <taxon>Clostridiaceae</taxon>
        <taxon>Isachenkonia</taxon>
    </lineage>
</organism>
<keyword evidence="10" id="KW-0472">Membrane</keyword>
<dbReference type="SUPFAM" id="SSF55874">
    <property type="entry name" value="ATPase domain of HSP90 chaperone/DNA topoisomerase II/histidine kinase"/>
    <property type="match status" value="1"/>
</dbReference>
<keyword evidence="14" id="KW-1185">Reference proteome</keyword>
<accession>A0AA43XM26</accession>
<evidence type="ECO:0000256" key="9">
    <source>
        <dbReference type="SAM" id="MobiDB-lite"/>
    </source>
</evidence>
<keyword evidence="4" id="KW-0808">Transferase</keyword>
<dbReference type="InterPro" id="IPR000014">
    <property type="entry name" value="PAS"/>
</dbReference>
<dbReference type="SUPFAM" id="SSF47384">
    <property type="entry name" value="Homodimeric domain of signal transducing histidine kinase"/>
    <property type="match status" value="1"/>
</dbReference>
<dbReference type="InterPro" id="IPR025201">
    <property type="entry name" value="KdpD_TM"/>
</dbReference>
<evidence type="ECO:0000256" key="8">
    <source>
        <dbReference type="ARBA" id="ARBA00023012"/>
    </source>
</evidence>
<dbReference type="InterPro" id="IPR000700">
    <property type="entry name" value="PAS-assoc_C"/>
</dbReference>
<comment type="caution">
    <text evidence="13">The sequence shown here is derived from an EMBL/GenBank/DDBJ whole genome shotgun (WGS) entry which is preliminary data.</text>
</comment>
<evidence type="ECO:0000256" key="6">
    <source>
        <dbReference type="ARBA" id="ARBA00022777"/>
    </source>
</evidence>
<evidence type="ECO:0000256" key="2">
    <source>
        <dbReference type="ARBA" id="ARBA00012438"/>
    </source>
</evidence>
<evidence type="ECO:0000259" key="12">
    <source>
        <dbReference type="PROSITE" id="PS50113"/>
    </source>
</evidence>
<dbReference type="SUPFAM" id="SSF55785">
    <property type="entry name" value="PYP-like sensor domain (PAS domain)"/>
    <property type="match status" value="1"/>
</dbReference>
<dbReference type="PRINTS" id="PR00344">
    <property type="entry name" value="BCTRLSENSOR"/>
</dbReference>
<evidence type="ECO:0000259" key="11">
    <source>
        <dbReference type="PROSITE" id="PS50109"/>
    </source>
</evidence>
<dbReference type="AlphaFoldDB" id="A0AA43XM26"/>
<dbReference type="Pfam" id="PF13493">
    <property type="entry name" value="DUF4118"/>
    <property type="match status" value="1"/>
</dbReference>
<evidence type="ECO:0000256" key="1">
    <source>
        <dbReference type="ARBA" id="ARBA00000085"/>
    </source>
</evidence>
<feature type="transmembrane region" description="Helical" evidence="10">
    <location>
        <begin position="68"/>
        <end position="88"/>
    </location>
</feature>
<dbReference type="InterPro" id="IPR036097">
    <property type="entry name" value="HisK_dim/P_sf"/>
</dbReference>
<dbReference type="Pfam" id="PF00512">
    <property type="entry name" value="HisKA"/>
    <property type="match status" value="1"/>
</dbReference>
<comment type="catalytic activity">
    <reaction evidence="1">
        <text>ATP + protein L-histidine = ADP + protein N-phospho-L-histidine.</text>
        <dbReference type="EC" id="2.7.13.3"/>
    </reaction>
</comment>
<dbReference type="Gene3D" id="3.30.450.20">
    <property type="entry name" value="PAS domain"/>
    <property type="match status" value="1"/>
</dbReference>
<gene>
    <name evidence="13" type="ORF">ISALK_10000</name>
</gene>
<dbReference type="EC" id="2.7.13.3" evidence="2"/>
<feature type="compositionally biased region" description="Basic and acidic residues" evidence="9">
    <location>
        <begin position="408"/>
        <end position="421"/>
    </location>
</feature>
<dbReference type="PROSITE" id="PS50113">
    <property type="entry name" value="PAC"/>
    <property type="match status" value="1"/>
</dbReference>
<dbReference type="InterPro" id="IPR035965">
    <property type="entry name" value="PAS-like_dom_sf"/>
</dbReference>
<dbReference type="PROSITE" id="PS50109">
    <property type="entry name" value="HIS_KIN"/>
    <property type="match status" value="1"/>
</dbReference>
<feature type="transmembrane region" description="Helical" evidence="10">
    <location>
        <begin position="20"/>
        <end position="36"/>
    </location>
</feature>
<dbReference type="RefSeq" id="WP_160721870.1">
    <property type="nucleotide sequence ID" value="NZ_SUMG01000012.1"/>
</dbReference>
<dbReference type="Proteomes" id="UP000449710">
    <property type="component" value="Unassembled WGS sequence"/>
</dbReference>
<dbReference type="InterPro" id="IPR003661">
    <property type="entry name" value="HisK_dim/P_dom"/>
</dbReference>
<dbReference type="CDD" id="cd00082">
    <property type="entry name" value="HisKA"/>
    <property type="match status" value="1"/>
</dbReference>
<protein>
    <recommendedName>
        <fullName evidence="2">histidine kinase</fullName>
        <ecNumber evidence="2">2.7.13.3</ecNumber>
    </recommendedName>
</protein>
<dbReference type="SMART" id="SM00387">
    <property type="entry name" value="HATPase_c"/>
    <property type="match status" value="1"/>
</dbReference>
<dbReference type="EMBL" id="SUMG01000012">
    <property type="protein sequence ID" value="NBG88834.1"/>
    <property type="molecule type" value="Genomic_DNA"/>
</dbReference>
<feature type="region of interest" description="Disordered" evidence="9">
    <location>
        <begin position="393"/>
        <end position="421"/>
    </location>
</feature>
<dbReference type="GO" id="GO:0005524">
    <property type="term" value="F:ATP binding"/>
    <property type="evidence" value="ECO:0007669"/>
    <property type="project" value="UniProtKB-KW"/>
</dbReference>
<keyword evidence="6" id="KW-0418">Kinase</keyword>
<evidence type="ECO:0000313" key="13">
    <source>
        <dbReference type="EMBL" id="NBG88834.1"/>
    </source>
</evidence>
<feature type="domain" description="PAC" evidence="12">
    <location>
        <begin position="200"/>
        <end position="252"/>
    </location>
</feature>
<sequence length="524" mass="59964">MKKKTRTAQKLQMIPNKRAFGLIILLLMLITTFHYFTESRDWQLHDFFRRLYYFPIIIAAFKFRLRGALVVSVLTVILYAPHLLVYFGELNMELVNQLLEAVMFVVLGLITGYLVEEDYKARRGLEDQIIKVGNLEKYTRNLLNSIDTGVVAFGEEGNLQSMNKEAQRIFHSPENAHRFIRKNQIKKKLQQALETGRTYSGSETAYKTKTGPMLFLKTTIFPVRGVSDRIEGAVLMIEDVTILRELEEQVRRGERLAAVGELSSGVAHEIRNPLGIIKTISQSIQEENTDEDIKESLEIIEQEIHRANKVVEGLLDFAKPGKLKREEISFQRLLRELELMTGKLAEQNGFRLILEPTEEDYMIEGDPDKLKQGLLNLVLNGIQAMEERKIREAERQETVMQETDTEEADRKKAETKEEMEAAERLETGTVRIQLTEPKAEELPNGKKIRLIIQDQGIGIDPDNIKKIYDPFFTTKDRGSGLGLSITHRIIEEHQGSLEIKSEGKKGTEVIIELPYISKEGGRHA</sequence>